<dbReference type="Pfam" id="PF12728">
    <property type="entry name" value="HTH_17"/>
    <property type="match status" value="1"/>
</dbReference>
<dbReference type="InterPro" id="IPR041657">
    <property type="entry name" value="HTH_17"/>
</dbReference>
<comment type="caution">
    <text evidence="2">The sequence shown here is derived from an EMBL/GenBank/DDBJ whole genome shotgun (WGS) entry which is preliminary data.</text>
</comment>
<organism evidence="2">
    <name type="scientific">marine sediment metagenome</name>
    <dbReference type="NCBI Taxonomy" id="412755"/>
    <lineage>
        <taxon>unclassified sequences</taxon>
        <taxon>metagenomes</taxon>
        <taxon>ecological metagenomes</taxon>
    </lineage>
</organism>
<protein>
    <recommendedName>
        <fullName evidence="1">Helix-turn-helix domain-containing protein</fullName>
    </recommendedName>
</protein>
<dbReference type="AlphaFoldDB" id="X1VC43"/>
<gene>
    <name evidence="2" type="ORF">S12H4_47520</name>
</gene>
<evidence type="ECO:0000313" key="2">
    <source>
        <dbReference type="EMBL" id="GAJ11191.1"/>
    </source>
</evidence>
<evidence type="ECO:0000259" key="1">
    <source>
        <dbReference type="Pfam" id="PF12728"/>
    </source>
</evidence>
<dbReference type="EMBL" id="BARW01029595">
    <property type="protein sequence ID" value="GAJ11191.1"/>
    <property type="molecule type" value="Genomic_DNA"/>
</dbReference>
<name>X1VC43_9ZZZZ</name>
<accession>X1VC43</accession>
<proteinExistence type="predicted"/>
<sequence>MEQLTIKDLKNPEYETRGGDIFYAIGGVTEILKVTKSTIINYIKKGEIEGEKVQGKWYVSENSLKKYLGLWYTEE</sequence>
<feature type="domain" description="Helix-turn-helix" evidence="1">
    <location>
        <begin position="28"/>
        <end position="68"/>
    </location>
</feature>
<reference evidence="2" key="1">
    <citation type="journal article" date="2014" name="Front. Microbiol.">
        <title>High frequency of phylogenetically diverse reductive dehalogenase-homologous genes in deep subseafloor sedimentary metagenomes.</title>
        <authorList>
            <person name="Kawai M."/>
            <person name="Futagami T."/>
            <person name="Toyoda A."/>
            <person name="Takaki Y."/>
            <person name="Nishi S."/>
            <person name="Hori S."/>
            <person name="Arai W."/>
            <person name="Tsubouchi T."/>
            <person name="Morono Y."/>
            <person name="Uchiyama I."/>
            <person name="Ito T."/>
            <person name="Fujiyama A."/>
            <person name="Inagaki F."/>
            <person name="Takami H."/>
        </authorList>
    </citation>
    <scope>NUCLEOTIDE SEQUENCE</scope>
    <source>
        <strain evidence="2">Expedition CK06-06</strain>
    </source>
</reference>